<dbReference type="AlphaFoldDB" id="A0A542U9Y8"/>
<dbReference type="SUPFAM" id="SSF52777">
    <property type="entry name" value="CoA-dependent acyltransferases"/>
    <property type="match status" value="2"/>
</dbReference>
<dbReference type="GO" id="GO:0043041">
    <property type="term" value="P:amino acid activation for nonribosomal peptide biosynthetic process"/>
    <property type="evidence" value="ECO:0007669"/>
    <property type="project" value="TreeGrafter"/>
</dbReference>
<accession>A0A542U9Y8</accession>
<feature type="region of interest" description="Disordered" evidence="1">
    <location>
        <begin position="421"/>
        <end position="446"/>
    </location>
</feature>
<dbReference type="Gene3D" id="3.30.559.30">
    <property type="entry name" value="Nonribosomal peptide synthetase, condensation domain"/>
    <property type="match status" value="1"/>
</dbReference>
<evidence type="ECO:0000313" key="3">
    <source>
        <dbReference type="EMBL" id="TQK95865.1"/>
    </source>
</evidence>
<dbReference type="GO" id="GO:0003824">
    <property type="term" value="F:catalytic activity"/>
    <property type="evidence" value="ECO:0007669"/>
    <property type="project" value="InterPro"/>
</dbReference>
<gene>
    <name evidence="3" type="ORF">FB563_0785</name>
</gene>
<comment type="caution">
    <text evidence="3">The sequence shown here is derived from an EMBL/GenBank/DDBJ whole genome shotgun (WGS) entry which is preliminary data.</text>
</comment>
<dbReference type="PANTHER" id="PTHR45527:SF1">
    <property type="entry name" value="FATTY ACID SYNTHASE"/>
    <property type="match status" value="1"/>
</dbReference>
<dbReference type="GO" id="GO:0008610">
    <property type="term" value="P:lipid biosynthetic process"/>
    <property type="evidence" value="ECO:0007669"/>
    <property type="project" value="UniProtKB-ARBA"/>
</dbReference>
<dbReference type="GO" id="GO:0044550">
    <property type="term" value="P:secondary metabolite biosynthetic process"/>
    <property type="evidence" value="ECO:0007669"/>
    <property type="project" value="TreeGrafter"/>
</dbReference>
<dbReference type="Gene3D" id="3.30.559.10">
    <property type="entry name" value="Chloramphenicol acetyltransferase-like domain"/>
    <property type="match status" value="1"/>
</dbReference>
<dbReference type="GO" id="GO:0031177">
    <property type="term" value="F:phosphopantetheine binding"/>
    <property type="evidence" value="ECO:0007669"/>
    <property type="project" value="TreeGrafter"/>
</dbReference>
<dbReference type="Proteomes" id="UP000318103">
    <property type="component" value="Unassembled WGS sequence"/>
</dbReference>
<proteinExistence type="predicted"/>
<dbReference type="InterPro" id="IPR001242">
    <property type="entry name" value="Condensation_dom"/>
</dbReference>
<reference evidence="3 4" key="1">
    <citation type="submission" date="2019-06" db="EMBL/GenBank/DDBJ databases">
        <title>Sequencing the genomes of 1000 actinobacteria strains.</title>
        <authorList>
            <person name="Klenk H.-P."/>
        </authorList>
    </citation>
    <scope>NUCLEOTIDE SEQUENCE [LARGE SCALE GENOMIC DNA]</scope>
    <source>
        <strain evidence="3 4">DSM 41929</strain>
    </source>
</reference>
<evidence type="ECO:0000256" key="1">
    <source>
        <dbReference type="SAM" id="MobiDB-lite"/>
    </source>
</evidence>
<feature type="domain" description="Condensation" evidence="2">
    <location>
        <begin position="4"/>
        <end position="317"/>
    </location>
</feature>
<dbReference type="Pfam" id="PF00668">
    <property type="entry name" value="Condensation"/>
    <property type="match status" value="1"/>
</dbReference>
<dbReference type="EMBL" id="VFNX01000001">
    <property type="protein sequence ID" value="TQK95865.1"/>
    <property type="molecule type" value="Genomic_DNA"/>
</dbReference>
<dbReference type="InterPro" id="IPR023213">
    <property type="entry name" value="CAT-like_dom_sf"/>
</dbReference>
<dbReference type="GO" id="GO:0005737">
    <property type="term" value="C:cytoplasm"/>
    <property type="evidence" value="ECO:0007669"/>
    <property type="project" value="TreeGrafter"/>
</dbReference>
<sequence>MFAIPLTAEQESMLFLNGIFGPGIFHNISFGLPVPDSVDDDAVAAAAGRLVARHDSLRTSLIGTSTLVQGLHSEIPVLHRTPAAPQDTAAAVIRRRNTLRDVKTSTGPVHLELVGESGGASRQLLGMVDHFASDGYSTRILHADLEALLRGREPAPVASFWELQRARRGKSGGVEREIAHWTEALSGITGLNGFMPRALDRSDYICSQVDRDIPGEGPDRAVRHLVEVCGGTPFTVIAVLLAVALWRRTGRRDVLLNTPVSTRKDAADWKTVGNFALDRPIPCRIDPDQPVAALVRRVQVDTLQAMRRCRVSVPELACEVPEYAASLLAPGADYLQLHVDVDVDPDVSPSSAYSTEPVRLCPFRPAHDLTVTTLRFEISRAGLATRTFFGGPPDGLAHAAELLTDVLALLETVGDGSDTTGALADTLDVPGNRAGRPPVSLEADGH</sequence>
<organism evidence="3 4">
    <name type="scientific">Streptomyces puniciscabiei</name>
    <dbReference type="NCBI Taxonomy" id="164348"/>
    <lineage>
        <taxon>Bacteria</taxon>
        <taxon>Bacillati</taxon>
        <taxon>Actinomycetota</taxon>
        <taxon>Actinomycetes</taxon>
        <taxon>Kitasatosporales</taxon>
        <taxon>Streptomycetaceae</taxon>
        <taxon>Streptomyces</taxon>
    </lineage>
</organism>
<dbReference type="PANTHER" id="PTHR45527">
    <property type="entry name" value="NONRIBOSOMAL PEPTIDE SYNTHETASE"/>
    <property type="match status" value="1"/>
</dbReference>
<name>A0A542U9Y8_9ACTN</name>
<protein>
    <submittedName>
        <fullName evidence="3">Condensation domain-containing protein</fullName>
    </submittedName>
</protein>
<evidence type="ECO:0000259" key="2">
    <source>
        <dbReference type="Pfam" id="PF00668"/>
    </source>
</evidence>
<evidence type="ECO:0000313" key="4">
    <source>
        <dbReference type="Proteomes" id="UP000318103"/>
    </source>
</evidence>
<keyword evidence="4" id="KW-1185">Reference proteome</keyword>